<evidence type="ECO:0000313" key="7">
    <source>
        <dbReference type="Proteomes" id="UP001392437"/>
    </source>
</evidence>
<comment type="caution">
    <text evidence="6">The sequence shown here is derived from an EMBL/GenBank/DDBJ whole genome shotgun (WGS) entry which is preliminary data.</text>
</comment>
<evidence type="ECO:0000313" key="6">
    <source>
        <dbReference type="EMBL" id="KAK8109749.1"/>
    </source>
</evidence>
<organism evidence="6 7">
    <name type="scientific">Apiospora kogelbergensis</name>
    <dbReference type="NCBI Taxonomy" id="1337665"/>
    <lineage>
        <taxon>Eukaryota</taxon>
        <taxon>Fungi</taxon>
        <taxon>Dikarya</taxon>
        <taxon>Ascomycota</taxon>
        <taxon>Pezizomycotina</taxon>
        <taxon>Sordariomycetes</taxon>
        <taxon>Xylariomycetidae</taxon>
        <taxon>Amphisphaeriales</taxon>
        <taxon>Apiosporaceae</taxon>
        <taxon>Apiospora</taxon>
    </lineage>
</organism>
<dbReference type="Proteomes" id="UP001392437">
    <property type="component" value="Unassembled WGS sequence"/>
</dbReference>
<feature type="transmembrane region" description="Helical" evidence="5">
    <location>
        <begin position="233"/>
        <end position="255"/>
    </location>
</feature>
<dbReference type="InterPro" id="IPR050475">
    <property type="entry name" value="Prenyltransferase_related"/>
</dbReference>
<evidence type="ECO:0000256" key="5">
    <source>
        <dbReference type="SAM" id="Phobius"/>
    </source>
</evidence>
<keyword evidence="2 5" id="KW-0812">Transmembrane</keyword>
<evidence type="ECO:0000256" key="2">
    <source>
        <dbReference type="ARBA" id="ARBA00022692"/>
    </source>
</evidence>
<gene>
    <name evidence="6" type="ORF">PG999_007886</name>
</gene>
<evidence type="ECO:0000256" key="3">
    <source>
        <dbReference type="ARBA" id="ARBA00022989"/>
    </source>
</evidence>
<dbReference type="PANTHER" id="PTHR42723">
    <property type="entry name" value="CHLOROPHYLL SYNTHASE"/>
    <property type="match status" value="1"/>
</dbReference>
<dbReference type="Pfam" id="PF01040">
    <property type="entry name" value="UbiA"/>
    <property type="match status" value="1"/>
</dbReference>
<comment type="subcellular location">
    <subcellularLocation>
        <location evidence="1">Membrane</location>
        <topology evidence="1">Multi-pass membrane protein</topology>
    </subcellularLocation>
</comment>
<evidence type="ECO:0000256" key="1">
    <source>
        <dbReference type="ARBA" id="ARBA00004141"/>
    </source>
</evidence>
<dbReference type="GO" id="GO:0016020">
    <property type="term" value="C:membrane"/>
    <property type="evidence" value="ECO:0007669"/>
    <property type="project" value="UniProtKB-SubCell"/>
</dbReference>
<protein>
    <recommendedName>
        <fullName evidence="8">Digeranylgeranylglyceryl phosphate synthase</fullName>
    </recommendedName>
</protein>
<dbReference type="PANTHER" id="PTHR42723:SF1">
    <property type="entry name" value="CHLOROPHYLL SYNTHASE, CHLOROPLASTIC"/>
    <property type="match status" value="1"/>
</dbReference>
<dbReference type="CDD" id="cd13965">
    <property type="entry name" value="PT_UbiA_3"/>
    <property type="match status" value="1"/>
</dbReference>
<keyword evidence="7" id="KW-1185">Reference proteome</keyword>
<evidence type="ECO:0008006" key="8">
    <source>
        <dbReference type="Google" id="ProtNLM"/>
    </source>
</evidence>
<dbReference type="AlphaFoldDB" id="A0AAW0QT29"/>
<name>A0AAW0QT29_9PEZI</name>
<reference evidence="6 7" key="1">
    <citation type="submission" date="2023-01" db="EMBL/GenBank/DDBJ databases">
        <title>Analysis of 21 Apiospora genomes using comparative genomics revels a genus with tremendous synthesis potential of carbohydrate active enzymes and secondary metabolites.</title>
        <authorList>
            <person name="Sorensen T."/>
        </authorList>
    </citation>
    <scope>NUCLEOTIDE SEQUENCE [LARGE SCALE GENOMIC DNA]</scope>
    <source>
        <strain evidence="6 7">CBS 117206</strain>
    </source>
</reference>
<feature type="transmembrane region" description="Helical" evidence="5">
    <location>
        <begin position="191"/>
        <end position="212"/>
    </location>
</feature>
<proteinExistence type="predicted"/>
<feature type="transmembrane region" description="Helical" evidence="5">
    <location>
        <begin position="261"/>
        <end position="279"/>
    </location>
</feature>
<feature type="transmembrane region" description="Helical" evidence="5">
    <location>
        <begin position="12"/>
        <end position="39"/>
    </location>
</feature>
<keyword evidence="4 5" id="KW-0472">Membrane</keyword>
<accession>A0AAW0QT29</accession>
<feature type="transmembrane region" description="Helical" evidence="5">
    <location>
        <begin position="291"/>
        <end position="307"/>
    </location>
</feature>
<dbReference type="EMBL" id="JAQQWP010000007">
    <property type="protein sequence ID" value="KAK8109749.1"/>
    <property type="molecule type" value="Genomic_DNA"/>
</dbReference>
<dbReference type="InterPro" id="IPR000537">
    <property type="entry name" value="UbiA_prenyltransferase"/>
</dbReference>
<feature type="transmembrane region" description="Helical" evidence="5">
    <location>
        <begin position="59"/>
        <end position="76"/>
    </location>
</feature>
<dbReference type="GO" id="GO:0016765">
    <property type="term" value="F:transferase activity, transferring alkyl or aryl (other than methyl) groups"/>
    <property type="evidence" value="ECO:0007669"/>
    <property type="project" value="InterPro"/>
</dbReference>
<sequence>MHSSTHRLGLQLHVLYLLTASDLVAVLIPQTLFVCFSALSGQFVLDRTRLTLEVLCTRLPYVVSWIWLHLLVLDLANQRLPDSVAEDRLNKPWRPIPAGHLTSSGARDLLVCSITLTFMLSVLLLGGVYETLLLFALNWIYNDLGLANGHWLLRNLMNALGITTIGAGALDVAHHCGLPFDAGTATDRNAAYPWFMLCASVLMTTIHAQDLYDQVGDAARGRSTAPLVLGDTAARWSIVAAVLTWSVAVPAVLGLRLPDDWIAYVVPACAGLATAARLLMKRGVSEDKITFKFWALWCVILYALPLAK</sequence>
<evidence type="ECO:0000256" key="4">
    <source>
        <dbReference type="ARBA" id="ARBA00023136"/>
    </source>
</evidence>
<keyword evidence="3 5" id="KW-1133">Transmembrane helix</keyword>